<dbReference type="InterPro" id="IPR056009">
    <property type="entry name" value="DUF7587"/>
</dbReference>
<proteinExistence type="predicted"/>
<feature type="compositionally biased region" description="Polar residues" evidence="1">
    <location>
        <begin position="138"/>
        <end position="149"/>
    </location>
</feature>
<organism evidence="3 4">
    <name type="scientific">Macrophomina phaseolina</name>
    <dbReference type="NCBI Taxonomy" id="35725"/>
    <lineage>
        <taxon>Eukaryota</taxon>
        <taxon>Fungi</taxon>
        <taxon>Dikarya</taxon>
        <taxon>Ascomycota</taxon>
        <taxon>Pezizomycotina</taxon>
        <taxon>Dothideomycetes</taxon>
        <taxon>Dothideomycetes incertae sedis</taxon>
        <taxon>Botryosphaeriales</taxon>
        <taxon>Botryosphaeriaceae</taxon>
        <taxon>Macrophomina</taxon>
    </lineage>
</organism>
<comment type="caution">
    <text evidence="3">The sequence shown here is derived from an EMBL/GenBank/DDBJ whole genome shotgun (WGS) entry which is preliminary data.</text>
</comment>
<feature type="region of interest" description="Disordered" evidence="1">
    <location>
        <begin position="137"/>
        <end position="186"/>
    </location>
</feature>
<reference evidence="3 4" key="1">
    <citation type="journal article" date="2021" name="Nat. Commun.">
        <title>Genetic determinants of endophytism in the Arabidopsis root mycobiome.</title>
        <authorList>
            <person name="Mesny F."/>
            <person name="Miyauchi S."/>
            <person name="Thiergart T."/>
            <person name="Pickel B."/>
            <person name="Atanasova L."/>
            <person name="Karlsson M."/>
            <person name="Huettel B."/>
            <person name="Barry K.W."/>
            <person name="Haridas S."/>
            <person name="Chen C."/>
            <person name="Bauer D."/>
            <person name="Andreopoulos W."/>
            <person name="Pangilinan J."/>
            <person name="LaButti K."/>
            <person name="Riley R."/>
            <person name="Lipzen A."/>
            <person name="Clum A."/>
            <person name="Drula E."/>
            <person name="Henrissat B."/>
            <person name="Kohler A."/>
            <person name="Grigoriev I.V."/>
            <person name="Martin F.M."/>
            <person name="Hacquard S."/>
        </authorList>
    </citation>
    <scope>NUCLEOTIDE SEQUENCE [LARGE SCALE GENOMIC DNA]</scope>
    <source>
        <strain evidence="3 4">MPI-SDFR-AT-0080</strain>
    </source>
</reference>
<dbReference type="EMBL" id="JAGTJR010000006">
    <property type="protein sequence ID" value="KAH7058710.1"/>
    <property type="molecule type" value="Genomic_DNA"/>
</dbReference>
<feature type="domain" description="DUF7587" evidence="2">
    <location>
        <begin position="418"/>
        <end position="564"/>
    </location>
</feature>
<keyword evidence="4" id="KW-1185">Reference proteome</keyword>
<sequence length="716" mass="79327">MFGDQGIVPANPQWQDSTVTINATQCRISFFQPFGNSPARTAIPRTPDRVLPSIEHDVNEEKNSERTLGILDRATPENSISVIPCSVQDLADRDGDPLLAQPLKNESGVERSLSLQGRLPFLLDGLGVKRGFAGGESVRTTPQGTQNGRLHTDSFPSDGERTYPTPSHCRQRLENPATPEAKNNTTSEFFRQHYDKLPKRHTPHRWAFKEREALCLLFMFYDVDRAFKDVTKVLNALFQPAQEPFRPRQVHAQWAVLQFIFRKRSVYDPKRAWLEKRTELEAAAERAGVHLTPRTTEIIVRRPDPEHVKRAEEVAAQDAWFIKHLLEPRKRCVDSTSTRTSPPADGFSHLDKSLAFQLVEAANSGDRPSTSLGHHATEQPIPDQRDTAAPTPSPYRQPQTTLSYAPVFPKEDSDDSGKPALLYRVYHEESCGHNSPTGFRAGLFNIPGQSLEPPPQDNRILPVFVSWHVWHHSVSSPFISCTDSLVMAVHKARQAEAAGLHPHLALISGAAATSNGHTCFRAGPLVLEARSRGLVPGMRYRGVREWLIWGEIACDAIVRDVPFGRLRDLPANHTGVADLLALDDIDPAPRVSLAAIRKGLLRQEVVLDGAAGFHVGRLVALLGLELASPVEMVEQVVYDILQGWVLGVAVGEVPRMAEAFLAGFRDAEGGRSIGAGGNEAVLLLDDDDETGLRAAFASGVERALEDLRRERRYVRK</sequence>
<dbReference type="Pfam" id="PF24494">
    <property type="entry name" value="DUF7587"/>
    <property type="match status" value="1"/>
</dbReference>
<protein>
    <recommendedName>
        <fullName evidence="2">DUF7587 domain-containing protein</fullName>
    </recommendedName>
</protein>
<feature type="region of interest" description="Disordered" evidence="1">
    <location>
        <begin position="362"/>
        <end position="400"/>
    </location>
</feature>
<name>A0ABQ8GKP6_9PEZI</name>
<gene>
    <name evidence="3" type="ORF">B0J12DRAFT_772303</name>
</gene>
<accession>A0ABQ8GKP6</accession>
<evidence type="ECO:0000313" key="4">
    <source>
        <dbReference type="Proteomes" id="UP000774617"/>
    </source>
</evidence>
<evidence type="ECO:0000256" key="1">
    <source>
        <dbReference type="SAM" id="MobiDB-lite"/>
    </source>
</evidence>
<evidence type="ECO:0000259" key="2">
    <source>
        <dbReference type="Pfam" id="PF24494"/>
    </source>
</evidence>
<dbReference type="Proteomes" id="UP000774617">
    <property type="component" value="Unassembled WGS sequence"/>
</dbReference>
<evidence type="ECO:0000313" key="3">
    <source>
        <dbReference type="EMBL" id="KAH7058710.1"/>
    </source>
</evidence>